<dbReference type="Proteomes" id="UP000252519">
    <property type="component" value="Unassembled WGS sequence"/>
</dbReference>
<dbReference type="Gene3D" id="2.60.120.200">
    <property type="match status" value="1"/>
</dbReference>
<reference evidence="4 5" key="1">
    <citation type="submission" date="2014-10" db="EMBL/GenBank/DDBJ databases">
        <title>Draft genome of the hookworm Ancylostoma caninum.</title>
        <authorList>
            <person name="Mitreva M."/>
        </authorList>
    </citation>
    <scope>NUCLEOTIDE SEQUENCE [LARGE SCALE GENOMIC DNA]</scope>
    <source>
        <strain evidence="4 5">Baltimore</strain>
    </source>
</reference>
<accession>A0A368F7K4</accession>
<evidence type="ECO:0000259" key="3">
    <source>
        <dbReference type="PROSITE" id="PS51304"/>
    </source>
</evidence>
<evidence type="ECO:0000256" key="1">
    <source>
        <dbReference type="ARBA" id="ARBA00022734"/>
    </source>
</evidence>
<dbReference type="GO" id="GO:0030246">
    <property type="term" value="F:carbohydrate binding"/>
    <property type="evidence" value="ECO:0007669"/>
    <property type="project" value="UniProtKB-UniRule"/>
</dbReference>
<dbReference type="AlphaFoldDB" id="A0A368F7K4"/>
<keyword evidence="1 2" id="KW-0430">Lectin</keyword>
<name>A0A368F7K4_ANCCA</name>
<gene>
    <name evidence="4" type="ORF">ANCCAN_27352</name>
</gene>
<organism evidence="4 5">
    <name type="scientific">Ancylostoma caninum</name>
    <name type="common">Dog hookworm</name>
    <dbReference type="NCBI Taxonomy" id="29170"/>
    <lineage>
        <taxon>Eukaryota</taxon>
        <taxon>Metazoa</taxon>
        <taxon>Ecdysozoa</taxon>
        <taxon>Nematoda</taxon>
        <taxon>Chromadorea</taxon>
        <taxon>Rhabditida</taxon>
        <taxon>Rhabditina</taxon>
        <taxon>Rhabditomorpha</taxon>
        <taxon>Strongyloidea</taxon>
        <taxon>Ancylostomatidae</taxon>
        <taxon>Ancylostomatinae</taxon>
        <taxon>Ancylostoma</taxon>
    </lineage>
</organism>
<dbReference type="OrthoDB" id="6251307at2759"/>
<evidence type="ECO:0000313" key="5">
    <source>
        <dbReference type="Proteomes" id="UP000252519"/>
    </source>
</evidence>
<dbReference type="SUPFAM" id="SSF49899">
    <property type="entry name" value="Concanavalin A-like lectins/glucanases"/>
    <property type="match status" value="1"/>
</dbReference>
<sequence>MAFETNYPIPYRSKLTEPFEPGQTLTVKGKTGEDSVRFTINLHNAAADFSGNDVPLHVSVRFDEGKHPFPNHPVLLGDLARRLARPILKKNA</sequence>
<dbReference type="InterPro" id="IPR013320">
    <property type="entry name" value="ConA-like_dom_sf"/>
</dbReference>
<dbReference type="EMBL" id="JOJR01005603">
    <property type="protein sequence ID" value="RCN26920.1"/>
    <property type="molecule type" value="Genomic_DNA"/>
</dbReference>
<dbReference type="InterPro" id="IPR001079">
    <property type="entry name" value="Galectin_CRD"/>
</dbReference>
<keyword evidence="5" id="KW-1185">Reference proteome</keyword>
<proteinExistence type="predicted"/>
<dbReference type="PROSITE" id="PS51304">
    <property type="entry name" value="GALECTIN"/>
    <property type="match status" value="1"/>
</dbReference>
<dbReference type="Pfam" id="PF00337">
    <property type="entry name" value="Gal-bind_lectin"/>
    <property type="match status" value="1"/>
</dbReference>
<feature type="domain" description="Galectin" evidence="3">
    <location>
        <begin position="11"/>
        <end position="92"/>
    </location>
</feature>
<comment type="caution">
    <text evidence="4">The sequence shown here is derived from an EMBL/GenBank/DDBJ whole genome shotgun (WGS) entry which is preliminary data.</text>
</comment>
<protein>
    <recommendedName>
        <fullName evidence="2">Galectin</fullName>
    </recommendedName>
</protein>
<evidence type="ECO:0000256" key="2">
    <source>
        <dbReference type="RuleBase" id="RU102079"/>
    </source>
</evidence>
<evidence type="ECO:0000313" key="4">
    <source>
        <dbReference type="EMBL" id="RCN26920.1"/>
    </source>
</evidence>
<dbReference type="STRING" id="29170.A0A368F7K4"/>